<dbReference type="EMBL" id="JAMKPW020000006">
    <property type="protein sequence ID" value="KAK8217222.1"/>
    <property type="molecule type" value="Genomic_DNA"/>
</dbReference>
<sequence>MASASNVDAGKPNSSGSVEEWHQDEAVLVTIGLDVLTNGGFVNLDDFDGIELDLDFQSSAGRTFLKNHYNSNDPIHPIFRKFNWPDISDADYQLIGPSLRLASRILDQPCITPFFKGLILKQKRWVKITPKPYHKQEMFYFTQSPCNEMDMLEVWNWFAEIGVAQCQEWRFRDVDPDTFACTGKTGGAGPRPRTKGSFTDISSRYLQVLRRDILASSLPGAEHNDDESARLRTYFHLAVTLLHELCHAMRFSCFPSVKTYRSKTQMSNDIPEEPFYRDQRLAELGFAFESVLFGGDIRPLTCDVAAPFGFVVDDWPGVAEPQRQPGRATELGYTQRGGPTKWKVRWNTEYMVPMDFIKQFFTR</sequence>
<proteinExistence type="predicted"/>
<accession>A0ACC3SJV3</accession>
<organism evidence="1 2">
    <name type="scientific">Zalaria obscura</name>
    <dbReference type="NCBI Taxonomy" id="2024903"/>
    <lineage>
        <taxon>Eukaryota</taxon>
        <taxon>Fungi</taxon>
        <taxon>Dikarya</taxon>
        <taxon>Ascomycota</taxon>
        <taxon>Pezizomycotina</taxon>
        <taxon>Dothideomycetes</taxon>
        <taxon>Dothideomycetidae</taxon>
        <taxon>Dothideales</taxon>
        <taxon>Zalariaceae</taxon>
        <taxon>Zalaria</taxon>
    </lineage>
</organism>
<protein>
    <submittedName>
        <fullName evidence="1">Uncharacterized protein</fullName>
    </submittedName>
</protein>
<gene>
    <name evidence="1" type="ORF">M8818_001475</name>
</gene>
<reference evidence="1" key="1">
    <citation type="submission" date="2024-02" db="EMBL/GenBank/DDBJ databases">
        <title>Metagenome Assembled Genome of Zalaria obscura JY119.</title>
        <authorList>
            <person name="Vighnesh L."/>
            <person name="Jagadeeshwari U."/>
            <person name="Venkata Ramana C."/>
            <person name="Sasikala C."/>
        </authorList>
    </citation>
    <scope>NUCLEOTIDE SEQUENCE</scope>
    <source>
        <strain evidence="1">JY119</strain>
    </source>
</reference>
<evidence type="ECO:0000313" key="2">
    <source>
        <dbReference type="Proteomes" id="UP001320706"/>
    </source>
</evidence>
<name>A0ACC3SJV3_9PEZI</name>
<keyword evidence="2" id="KW-1185">Reference proteome</keyword>
<comment type="caution">
    <text evidence="1">The sequence shown here is derived from an EMBL/GenBank/DDBJ whole genome shotgun (WGS) entry which is preliminary data.</text>
</comment>
<evidence type="ECO:0000313" key="1">
    <source>
        <dbReference type="EMBL" id="KAK8217222.1"/>
    </source>
</evidence>
<dbReference type="Proteomes" id="UP001320706">
    <property type="component" value="Unassembled WGS sequence"/>
</dbReference>